<dbReference type="InterPro" id="IPR003439">
    <property type="entry name" value="ABC_transporter-like_ATP-bd"/>
</dbReference>
<dbReference type="SMART" id="SM00382">
    <property type="entry name" value="AAA"/>
    <property type="match status" value="2"/>
</dbReference>
<dbReference type="PROSITE" id="PS00211">
    <property type="entry name" value="ABC_TRANSPORTER_1"/>
    <property type="match status" value="1"/>
</dbReference>
<keyword evidence="3" id="KW-0547">Nucleotide-binding</keyword>
<evidence type="ECO:0000313" key="7">
    <source>
        <dbReference type="EMBL" id="AHK05661.1"/>
    </source>
</evidence>
<organism evidence="7">
    <name type="scientific">Tigriopus japonicus</name>
    <name type="common">Copepod</name>
    <dbReference type="NCBI Taxonomy" id="158387"/>
    <lineage>
        <taxon>Eukaryota</taxon>
        <taxon>Metazoa</taxon>
        <taxon>Ecdysozoa</taxon>
        <taxon>Arthropoda</taxon>
        <taxon>Crustacea</taxon>
        <taxon>Multicrustacea</taxon>
        <taxon>Hexanauplia</taxon>
        <taxon>Copepoda</taxon>
        <taxon>Harpacticoida</taxon>
        <taxon>Harpacticidae</taxon>
        <taxon>Tigriopus</taxon>
    </lineage>
</organism>
<dbReference type="FunFam" id="3.40.50.300:FF:000683">
    <property type="entry name" value="Abc transporter f family member 1"/>
    <property type="match status" value="1"/>
</dbReference>
<evidence type="ECO:0000256" key="4">
    <source>
        <dbReference type="ARBA" id="ARBA00022840"/>
    </source>
</evidence>
<keyword evidence="4 7" id="KW-0067">ATP-binding</keyword>
<feature type="domain" description="ABC transporter" evidence="6">
    <location>
        <begin position="90"/>
        <end position="331"/>
    </location>
</feature>
<dbReference type="GO" id="GO:0016887">
    <property type="term" value="F:ATP hydrolysis activity"/>
    <property type="evidence" value="ECO:0007669"/>
    <property type="project" value="InterPro"/>
</dbReference>
<dbReference type="CDD" id="cd03221">
    <property type="entry name" value="ABCF_EF-3"/>
    <property type="match status" value="2"/>
</dbReference>
<dbReference type="Pfam" id="PF12848">
    <property type="entry name" value="ABC_tran_Xtn"/>
    <property type="match status" value="1"/>
</dbReference>
<name>A0A0A7AS25_TIGJA</name>
<dbReference type="PANTHER" id="PTHR19211:SF15">
    <property type="entry name" value="ATP-BINDING CASSETTE SUB-FAMILY F MEMBER 2"/>
    <property type="match status" value="1"/>
</dbReference>
<dbReference type="FunFam" id="3.40.50.300:FF:000104">
    <property type="entry name" value="ATP-binding cassette sub-family F member 3"/>
    <property type="match status" value="1"/>
</dbReference>
<feature type="domain" description="ABC transporter" evidence="6">
    <location>
        <begin position="402"/>
        <end position="619"/>
    </location>
</feature>
<comment type="similarity">
    <text evidence="1">Belongs to the ABC transporter superfamily. ABCF family. EF3 subfamily.</text>
</comment>
<dbReference type="SUPFAM" id="SSF52540">
    <property type="entry name" value="P-loop containing nucleoside triphosphate hydrolases"/>
    <property type="match status" value="2"/>
</dbReference>
<dbReference type="Gene3D" id="3.40.50.300">
    <property type="entry name" value="P-loop containing nucleotide triphosphate hydrolases"/>
    <property type="match status" value="2"/>
</dbReference>
<evidence type="ECO:0000259" key="6">
    <source>
        <dbReference type="PROSITE" id="PS50893"/>
    </source>
</evidence>
<dbReference type="InterPro" id="IPR017871">
    <property type="entry name" value="ABC_transporter-like_CS"/>
</dbReference>
<evidence type="ECO:0000256" key="2">
    <source>
        <dbReference type="ARBA" id="ARBA00022737"/>
    </source>
</evidence>
<dbReference type="AlphaFoldDB" id="A0A0A7AS25"/>
<evidence type="ECO:0000256" key="5">
    <source>
        <dbReference type="SAM" id="MobiDB-lite"/>
    </source>
</evidence>
<sequence length="642" mass="72326">MPSDYAKKKAAKKKELSKGKGGKKGTNSATDTPEDTPTTTNGTNTPTHENGKGVTEEEELCSLLEEQARLAADARACTGVLGIHPMSRDIKIDNFSITFHGAELLLDTKLELSCGQRYGLIGANGSGKSSLLAVLGNREVPIQDHIDIYYLSREMPASETTALEAVMKADSERIKLEKLAEELALLEDDESQDYLMEVYERLDELGADTAEAKACGLLLGLGFTNAMMHKKCKDFSGGWRMRVALARALFIKPHLLLLDEPTNHLDLEACVWLEEELKNYKQILVMISHSQDFMNGVCSNIIHLDKKVLTSYGGNYDAFVRTRLELLENQAKRYQWEQDQIAHMKNYIARFGHGSAKLARQAQSKEKTLAKMVAGGLTEKVGADKNISFYFYSCGEIPPPVIMVQNVSFRYSEDTEWIYRNLEFGLDLDTRLALVGPNGAGKSTLLKLIFGDLIPTEGMIRRHNHLKFGRYHQHLHELLDMDISAIDYMMKNFPELKERDDVRRILGRYGITGKQQTCAIKQLSDGQRCRVVFAWLAWQTPHMLLLDEPTNHLDIETIDALAEAINNFEGGLVLVSHDFRLINQVADEIWICEKQTVTKWETDILEYKEHLKTKVLASIYKETKKSSRPVSKSNGSSSREAW</sequence>
<keyword evidence="2" id="KW-0677">Repeat</keyword>
<dbReference type="GO" id="GO:0005524">
    <property type="term" value="F:ATP binding"/>
    <property type="evidence" value="ECO:0007669"/>
    <property type="project" value="UniProtKB-KW"/>
</dbReference>
<dbReference type="PANTHER" id="PTHR19211">
    <property type="entry name" value="ATP-BINDING TRANSPORT PROTEIN-RELATED"/>
    <property type="match status" value="1"/>
</dbReference>
<dbReference type="InterPro" id="IPR027417">
    <property type="entry name" value="P-loop_NTPase"/>
</dbReference>
<dbReference type="InterPro" id="IPR032781">
    <property type="entry name" value="ABC_tran_Xtn"/>
</dbReference>
<proteinExistence type="evidence at transcript level"/>
<dbReference type="EMBL" id="KF906296">
    <property type="protein sequence ID" value="AHK05661.1"/>
    <property type="molecule type" value="mRNA"/>
</dbReference>
<dbReference type="InterPro" id="IPR003593">
    <property type="entry name" value="AAA+_ATPase"/>
</dbReference>
<feature type="region of interest" description="Disordered" evidence="5">
    <location>
        <begin position="1"/>
        <end position="56"/>
    </location>
</feature>
<reference evidence="7" key="1">
    <citation type="submission" date="2013-11" db="EMBL/GenBank/DDBJ databases">
        <title>The ABC transporter gene family of the intertidal copepod, Tigriopus japonicus.</title>
        <authorList>
            <person name="Rhee J.-S."/>
            <person name="Kim B.-M."/>
            <person name="Jeong C.-B."/>
            <person name="Lee J.-S."/>
        </authorList>
    </citation>
    <scope>NUCLEOTIDE SEQUENCE</scope>
</reference>
<protein>
    <submittedName>
        <fullName evidence="7">ATP-binding cassette transporter sub-family F member 2</fullName>
    </submittedName>
</protein>
<evidence type="ECO:0000256" key="3">
    <source>
        <dbReference type="ARBA" id="ARBA00022741"/>
    </source>
</evidence>
<dbReference type="PROSITE" id="PS50893">
    <property type="entry name" value="ABC_TRANSPORTER_2"/>
    <property type="match status" value="2"/>
</dbReference>
<dbReference type="Pfam" id="PF00005">
    <property type="entry name" value="ABC_tran"/>
    <property type="match status" value="2"/>
</dbReference>
<evidence type="ECO:0000256" key="1">
    <source>
        <dbReference type="ARBA" id="ARBA00011054"/>
    </source>
</evidence>
<accession>A0A0A7AS25</accession>
<dbReference type="InterPro" id="IPR050611">
    <property type="entry name" value="ABCF"/>
</dbReference>
<feature type="compositionally biased region" description="Low complexity" evidence="5">
    <location>
        <begin position="35"/>
        <end position="48"/>
    </location>
</feature>